<keyword evidence="10" id="KW-1185">Reference proteome</keyword>
<dbReference type="SMART" id="SM00827">
    <property type="entry name" value="PKS_AT"/>
    <property type="match status" value="1"/>
</dbReference>
<feature type="domain" description="Malonyl-CoA:ACP transacylase (MAT)" evidence="8">
    <location>
        <begin position="8"/>
        <end position="296"/>
    </location>
</feature>
<dbReference type="SUPFAM" id="SSF55048">
    <property type="entry name" value="Probable ACP-binding domain of malonyl-CoA ACP transacylase"/>
    <property type="match status" value="1"/>
</dbReference>
<evidence type="ECO:0000256" key="5">
    <source>
        <dbReference type="ARBA" id="ARBA00023315"/>
    </source>
</evidence>
<evidence type="ECO:0000256" key="3">
    <source>
        <dbReference type="ARBA" id="ARBA00018953"/>
    </source>
</evidence>
<protein>
    <recommendedName>
        <fullName evidence="3 7">Malonyl CoA-acyl carrier protein transacylase</fullName>
        <ecNumber evidence="2 7">2.3.1.39</ecNumber>
    </recommendedName>
</protein>
<dbReference type="Pfam" id="PF00698">
    <property type="entry name" value="Acyl_transf_1"/>
    <property type="match status" value="1"/>
</dbReference>
<dbReference type="InterPro" id="IPR001227">
    <property type="entry name" value="Ac_transferase_dom_sf"/>
</dbReference>
<dbReference type="PANTHER" id="PTHR42681">
    <property type="entry name" value="MALONYL-COA-ACYL CARRIER PROTEIN TRANSACYLASE, MITOCHONDRIAL"/>
    <property type="match status" value="1"/>
</dbReference>
<dbReference type="GeneID" id="88855700"/>
<evidence type="ECO:0000313" key="10">
    <source>
        <dbReference type="Proteomes" id="UP001300348"/>
    </source>
</evidence>
<dbReference type="Gene3D" id="3.30.70.250">
    <property type="entry name" value="Malonyl-CoA ACP transacylase, ACP-binding"/>
    <property type="match status" value="1"/>
</dbReference>
<proteinExistence type="inferred from homology"/>
<dbReference type="InterPro" id="IPR016035">
    <property type="entry name" value="Acyl_Trfase/lysoPLipase"/>
</dbReference>
<evidence type="ECO:0000313" key="9">
    <source>
        <dbReference type="EMBL" id="WNH03791.1"/>
    </source>
</evidence>
<dbReference type="InterPro" id="IPR050858">
    <property type="entry name" value="Mal-CoA-ACP_Trans/PKS_FabD"/>
</dbReference>
<dbReference type="EC" id="2.3.1.39" evidence="2 7"/>
<dbReference type="InterPro" id="IPR024925">
    <property type="entry name" value="Malonyl_CoA-ACP_transAc"/>
</dbReference>
<dbReference type="RefSeq" id="WP_189759021.1">
    <property type="nucleotide sequence ID" value="NZ_CAWPOC010000101.1"/>
</dbReference>
<dbReference type="SUPFAM" id="SSF52151">
    <property type="entry name" value="FabD/lysophospholipase-like"/>
    <property type="match status" value="1"/>
</dbReference>
<dbReference type="PIRSF" id="PIRSF000446">
    <property type="entry name" value="Mct"/>
    <property type="match status" value="1"/>
</dbReference>
<keyword evidence="5 7" id="KW-0012">Acyltransferase</keyword>
<dbReference type="InterPro" id="IPR014043">
    <property type="entry name" value="Acyl_transferase_dom"/>
</dbReference>
<dbReference type="EMBL" id="CP133647">
    <property type="protein sequence ID" value="WNH03791.1"/>
    <property type="molecule type" value="Genomic_DNA"/>
</dbReference>
<comment type="similarity">
    <text evidence="7">Belongs to the fabD family.</text>
</comment>
<evidence type="ECO:0000256" key="4">
    <source>
        <dbReference type="ARBA" id="ARBA00022679"/>
    </source>
</evidence>
<accession>A0ABY9XML1</accession>
<comment type="catalytic activity">
    <reaction evidence="6 7">
        <text>holo-[ACP] + malonyl-CoA = malonyl-[ACP] + CoA</text>
        <dbReference type="Rhea" id="RHEA:41792"/>
        <dbReference type="Rhea" id="RHEA-COMP:9623"/>
        <dbReference type="Rhea" id="RHEA-COMP:9685"/>
        <dbReference type="ChEBI" id="CHEBI:57287"/>
        <dbReference type="ChEBI" id="CHEBI:57384"/>
        <dbReference type="ChEBI" id="CHEBI:64479"/>
        <dbReference type="ChEBI" id="CHEBI:78449"/>
        <dbReference type="EC" id="2.3.1.39"/>
    </reaction>
</comment>
<evidence type="ECO:0000256" key="6">
    <source>
        <dbReference type="ARBA" id="ARBA00048462"/>
    </source>
</evidence>
<dbReference type="Gene3D" id="3.40.366.10">
    <property type="entry name" value="Malonyl-Coenzyme A Acyl Carrier Protein, domain 2"/>
    <property type="match status" value="1"/>
</dbReference>
<sequence>MKTYTVAMFPGQGAQFQGMGRNLFDKYEYHMRLAQQVLGYSLVQVCEGEPHVLNRTEFTQPALFVINILHYLDNLEKHGTDAEIFVGHSLGEYCALFAAGAFSFETALSIVQERGRCMALCSEGAMAAVIGLKLAQVESLLADSELHDLTIANFNSPTQFIISGDQSELSQFQEKVLKAKGIFHPLPVNGAFHSKRMASIARKFKDFLERVEIYSLKAPVLSNVTADYYPVNNREQLIDLLVKQLSYPVRWQQCMEKLYSDKPISDEPIIGFEYGPKPVVGPLAKKTLGEHITLMN</sequence>
<evidence type="ECO:0000256" key="2">
    <source>
        <dbReference type="ARBA" id="ARBA00013258"/>
    </source>
</evidence>
<dbReference type="PANTHER" id="PTHR42681:SF1">
    <property type="entry name" value="MALONYL-COA-ACYL CARRIER PROTEIN TRANSACYLASE, MITOCHONDRIAL"/>
    <property type="match status" value="1"/>
</dbReference>
<name>A0ABY9XML1_9GAMM</name>
<organism evidence="9 10">
    <name type="scientific">Xenorhabdus griffiniae</name>
    <dbReference type="NCBI Taxonomy" id="351672"/>
    <lineage>
        <taxon>Bacteria</taxon>
        <taxon>Pseudomonadati</taxon>
        <taxon>Pseudomonadota</taxon>
        <taxon>Gammaproteobacteria</taxon>
        <taxon>Enterobacterales</taxon>
        <taxon>Morganellaceae</taxon>
        <taxon>Xenorhabdus</taxon>
    </lineage>
</organism>
<evidence type="ECO:0000256" key="1">
    <source>
        <dbReference type="ARBA" id="ARBA00005194"/>
    </source>
</evidence>
<dbReference type="InterPro" id="IPR016036">
    <property type="entry name" value="Malonyl_transacylase_ACP-bd"/>
</dbReference>
<evidence type="ECO:0000256" key="7">
    <source>
        <dbReference type="PIRNR" id="PIRNR000446"/>
    </source>
</evidence>
<dbReference type="GO" id="GO:0016746">
    <property type="term" value="F:acyltransferase activity"/>
    <property type="evidence" value="ECO:0007669"/>
    <property type="project" value="UniProtKB-KW"/>
</dbReference>
<comment type="pathway">
    <text evidence="1">Lipid metabolism; fatty acid biosynthesis.</text>
</comment>
<evidence type="ECO:0000259" key="8">
    <source>
        <dbReference type="SMART" id="SM00827"/>
    </source>
</evidence>
<dbReference type="Proteomes" id="UP001300348">
    <property type="component" value="Chromosome"/>
</dbReference>
<keyword evidence="4 7" id="KW-0808">Transferase</keyword>
<reference evidence="9 10" key="1">
    <citation type="journal article" date="2023" name="Access Microbiol">
        <title>The genome of a steinernematid-associated Pseudomonas piscis bacterium encodes the biosynthesis of insect toxins.</title>
        <authorList>
            <person name="Awori R.M."/>
            <person name="Hendre P."/>
            <person name="Amugune N.O."/>
        </authorList>
    </citation>
    <scope>NUCLEOTIDE SEQUENCE [LARGE SCALE GENOMIC DNA]</scope>
    <source>
        <strain evidence="9 10">97</strain>
    </source>
</reference>
<gene>
    <name evidence="9" type="ORF">QL112_009045</name>
</gene>